<gene>
    <name evidence="2" type="ORF">HPBE_LOCUS23275</name>
</gene>
<organism evidence="3 4">
    <name type="scientific">Heligmosomoides polygyrus</name>
    <name type="common">Parasitic roundworm</name>
    <dbReference type="NCBI Taxonomy" id="6339"/>
    <lineage>
        <taxon>Eukaryota</taxon>
        <taxon>Metazoa</taxon>
        <taxon>Ecdysozoa</taxon>
        <taxon>Nematoda</taxon>
        <taxon>Chromadorea</taxon>
        <taxon>Rhabditida</taxon>
        <taxon>Rhabditina</taxon>
        <taxon>Rhabditomorpha</taxon>
        <taxon>Strongyloidea</taxon>
        <taxon>Heligmosomidae</taxon>
        <taxon>Heligmosomoides</taxon>
    </lineage>
</organism>
<dbReference type="AlphaFoldDB" id="A0A183GKQ6"/>
<feature type="transmembrane region" description="Helical" evidence="1">
    <location>
        <begin position="6"/>
        <end position="24"/>
    </location>
</feature>
<keyword evidence="1" id="KW-1133">Transmembrane helix</keyword>
<name>A0A183GKQ6_HELPZ</name>
<proteinExistence type="predicted"/>
<evidence type="ECO:0000313" key="4">
    <source>
        <dbReference type="WBParaSite" id="HPBE_0002327601-mRNA-1"/>
    </source>
</evidence>
<accession>A0A183GKQ6</accession>
<dbReference type="EMBL" id="UZAH01034884">
    <property type="protein sequence ID" value="VDP37753.1"/>
    <property type="molecule type" value="Genomic_DNA"/>
</dbReference>
<keyword evidence="1" id="KW-0472">Membrane</keyword>
<evidence type="ECO:0000313" key="3">
    <source>
        <dbReference type="Proteomes" id="UP000050761"/>
    </source>
</evidence>
<protein>
    <submittedName>
        <fullName evidence="2 4">Uncharacterized protein</fullName>
    </submittedName>
</protein>
<dbReference type="WBParaSite" id="HPBE_0002327601-mRNA-1">
    <property type="protein sequence ID" value="HPBE_0002327601-mRNA-1"/>
    <property type="gene ID" value="HPBE_0002327601"/>
</dbReference>
<keyword evidence="1" id="KW-0812">Transmembrane</keyword>
<reference evidence="4" key="2">
    <citation type="submission" date="2019-09" db="UniProtKB">
        <authorList>
            <consortium name="WormBaseParasite"/>
        </authorList>
    </citation>
    <scope>IDENTIFICATION</scope>
</reference>
<reference evidence="2 3" key="1">
    <citation type="submission" date="2018-11" db="EMBL/GenBank/DDBJ databases">
        <authorList>
            <consortium name="Pathogen Informatics"/>
        </authorList>
    </citation>
    <scope>NUCLEOTIDE SEQUENCE [LARGE SCALE GENOMIC DNA]</scope>
</reference>
<evidence type="ECO:0000313" key="2">
    <source>
        <dbReference type="EMBL" id="VDP37753.1"/>
    </source>
</evidence>
<evidence type="ECO:0000256" key="1">
    <source>
        <dbReference type="SAM" id="Phobius"/>
    </source>
</evidence>
<accession>A0A3P8GTF1</accession>
<keyword evidence="3" id="KW-1185">Reference proteome</keyword>
<dbReference type="Proteomes" id="UP000050761">
    <property type="component" value="Unassembled WGS sequence"/>
</dbReference>
<sequence length="103" mass="11504">MFSPAIVLACLLEEFGLPILHAFLGKRAREKMASSFVSILRDGQCGSIEVVDEEGISAESEEKYPTWLVEEDDKGNTSQLRGPFRFGEVEVSKEKVIFANLYC</sequence>